<dbReference type="PANTHER" id="PTHR14399:SF5">
    <property type="entry name" value="CELL JUNCTION PROTEIN VAB-9"/>
    <property type="match status" value="1"/>
</dbReference>
<evidence type="ECO:0000256" key="8">
    <source>
        <dbReference type="SAM" id="Phobius"/>
    </source>
</evidence>
<organism evidence="9 10">
    <name type="scientific">Bombyx mori</name>
    <name type="common">Silk moth</name>
    <dbReference type="NCBI Taxonomy" id="7091"/>
    <lineage>
        <taxon>Eukaryota</taxon>
        <taxon>Metazoa</taxon>
        <taxon>Ecdysozoa</taxon>
        <taxon>Arthropoda</taxon>
        <taxon>Hexapoda</taxon>
        <taxon>Insecta</taxon>
        <taxon>Pterygota</taxon>
        <taxon>Neoptera</taxon>
        <taxon>Endopterygota</taxon>
        <taxon>Lepidoptera</taxon>
        <taxon>Glossata</taxon>
        <taxon>Ditrysia</taxon>
        <taxon>Bombycoidea</taxon>
        <taxon>Bombycidae</taxon>
        <taxon>Bombycinae</taxon>
        <taxon>Bombyx</taxon>
    </lineage>
</organism>
<dbReference type="GO" id="GO:0016020">
    <property type="term" value="C:membrane"/>
    <property type="evidence" value="ECO:0007669"/>
    <property type="project" value="UniProtKB-SubCell"/>
</dbReference>
<evidence type="ECO:0008006" key="11">
    <source>
        <dbReference type="Google" id="ProtNLM"/>
    </source>
</evidence>
<feature type="transmembrane region" description="Helical" evidence="8">
    <location>
        <begin position="334"/>
        <end position="355"/>
    </location>
</feature>
<dbReference type="GO" id="GO:0005911">
    <property type="term" value="C:cell-cell junction"/>
    <property type="evidence" value="ECO:0007669"/>
    <property type="project" value="TreeGrafter"/>
</dbReference>
<evidence type="ECO:0000313" key="9">
    <source>
        <dbReference type="EnsemblMetazoa" id="XP_037868443.1"/>
    </source>
</evidence>
<protein>
    <recommendedName>
        <fullName evidence="11">Transmembrane protein 47</fullName>
    </recommendedName>
</protein>
<evidence type="ECO:0000256" key="2">
    <source>
        <dbReference type="ARBA" id="ARBA00004282"/>
    </source>
</evidence>
<keyword evidence="6 8" id="KW-1133">Transmembrane helix</keyword>
<evidence type="ECO:0000256" key="1">
    <source>
        <dbReference type="ARBA" id="ARBA00004141"/>
    </source>
</evidence>
<evidence type="ECO:0000256" key="4">
    <source>
        <dbReference type="ARBA" id="ARBA00022692"/>
    </source>
</evidence>
<keyword evidence="5" id="KW-0965">Cell junction</keyword>
<dbReference type="Gene3D" id="1.20.140.150">
    <property type="match status" value="1"/>
</dbReference>
<dbReference type="Proteomes" id="UP000005204">
    <property type="component" value="Unassembled WGS sequence"/>
</dbReference>
<reference evidence="9" key="2">
    <citation type="submission" date="2022-06" db="UniProtKB">
        <authorList>
            <consortium name="EnsemblMetazoa"/>
        </authorList>
    </citation>
    <scope>IDENTIFICATION</scope>
    <source>
        <strain evidence="9">p50T (Dazao)</strain>
    </source>
</reference>
<reference evidence="10" key="1">
    <citation type="journal article" date="2008" name="Insect Biochem. Mol. Biol.">
        <title>The genome of a lepidopteran model insect, the silkworm Bombyx mori.</title>
        <authorList>
            <consortium name="International Silkworm Genome Consortium"/>
        </authorList>
    </citation>
    <scope>NUCLEOTIDE SEQUENCE [LARGE SCALE GENOMIC DNA]</scope>
    <source>
        <strain evidence="10">p50T</strain>
    </source>
</reference>
<proteinExistence type="inferred from homology"/>
<evidence type="ECO:0000313" key="10">
    <source>
        <dbReference type="Proteomes" id="UP000005204"/>
    </source>
</evidence>
<evidence type="ECO:0000256" key="6">
    <source>
        <dbReference type="ARBA" id="ARBA00022989"/>
    </source>
</evidence>
<keyword evidence="10" id="KW-1185">Reference proteome</keyword>
<dbReference type="GO" id="GO:0098609">
    <property type="term" value="P:cell-cell adhesion"/>
    <property type="evidence" value="ECO:0007669"/>
    <property type="project" value="TreeGrafter"/>
</dbReference>
<comment type="similarity">
    <text evidence="3">Belongs to the TMEM47 family.</text>
</comment>
<keyword evidence="7 8" id="KW-0472">Membrane</keyword>
<evidence type="ECO:0000256" key="7">
    <source>
        <dbReference type="ARBA" id="ARBA00023136"/>
    </source>
</evidence>
<accession>A0A8R2LX86</accession>
<feature type="transmembrane region" description="Helical" evidence="8">
    <location>
        <begin position="230"/>
        <end position="251"/>
    </location>
</feature>
<feature type="transmembrane region" description="Helical" evidence="8">
    <location>
        <begin position="375"/>
        <end position="396"/>
    </location>
</feature>
<evidence type="ECO:0000256" key="5">
    <source>
        <dbReference type="ARBA" id="ARBA00022949"/>
    </source>
</evidence>
<dbReference type="PANTHER" id="PTHR14399">
    <property type="entry name" value="P53-INDUCED PROTEIN RELATED"/>
    <property type="match status" value="1"/>
</dbReference>
<evidence type="ECO:0000256" key="3">
    <source>
        <dbReference type="ARBA" id="ARBA00008691"/>
    </source>
</evidence>
<dbReference type="AlphaFoldDB" id="A0A8R2LX86"/>
<name>A0A8R2LX86_BOMMO</name>
<comment type="subcellular location">
    <subcellularLocation>
        <location evidence="2">Cell junction</location>
    </subcellularLocation>
    <subcellularLocation>
        <location evidence="1">Membrane</location>
        <topology evidence="1">Multi-pass membrane protein</topology>
    </subcellularLocation>
</comment>
<dbReference type="FunFam" id="1.20.140.150:FF:000028">
    <property type="entry name" value="Uncharacterized protein, isoform A"/>
    <property type="match status" value="1"/>
</dbReference>
<keyword evidence="4 8" id="KW-0812">Transmembrane</keyword>
<dbReference type="EnsemblMetazoa" id="XM_038012515.1">
    <property type="protein sequence ID" value="XP_037868443.1"/>
    <property type="gene ID" value="LOC101736066"/>
</dbReference>
<dbReference type="InterPro" id="IPR015664">
    <property type="entry name" value="P53_induced"/>
</dbReference>
<sequence length="419" mass="46986">MHTHGNLTASYLWQPGEFARRMLGERPSPVPPTRDLWPPPQQPLSISTLQISYLQDEPEIRRSATLPAQSGYATKEDDRHRPQMCTIGTNTDPPPNMLERLRILFKRQENETINHHRAGQFTIAPRETSFEVKEESSASKKLSRIKKALANAKYKIAPRSETIESPKIVYDTSKPGDRMKTTFGVRDNRRICKMPSRSECLRRLRTVSDWCRPRSRRPPRRQPPVPRLQITQVIALICGLLVVILMVLGLASADWLMAAGWRQGLFMHCIDPIAPTPLPFDIIAQPGCYAARPAPYIKAAAGLCVATLAADVCGALLTGLGLRSTDHRTKFRYYRFAVLAMALALMCILIALVIYPVCFAAELNLGNRSVWEFGWAYGVGWGAAIFLFGAVVLLLCDKESEELYYKERKVVSVEGGGRP</sequence>